<dbReference type="EMBL" id="CP047650">
    <property type="protein sequence ID" value="QHI99127.1"/>
    <property type="molecule type" value="Genomic_DNA"/>
</dbReference>
<dbReference type="RefSeq" id="WP_160552908.1">
    <property type="nucleotide sequence ID" value="NZ_CP047650.1"/>
</dbReference>
<keyword evidence="2" id="KW-1185">Reference proteome</keyword>
<evidence type="ECO:0000313" key="1">
    <source>
        <dbReference type="EMBL" id="QHI99127.1"/>
    </source>
</evidence>
<dbReference type="SUPFAM" id="SSF54427">
    <property type="entry name" value="NTF2-like"/>
    <property type="match status" value="1"/>
</dbReference>
<dbReference type="NCBIfam" id="NF033625">
    <property type="entry name" value="HpxZ"/>
    <property type="match status" value="1"/>
</dbReference>
<dbReference type="KEGG" id="xyk:GT347_14715"/>
<dbReference type="InterPro" id="IPR032710">
    <property type="entry name" value="NTF2-like_dom_sf"/>
</dbReference>
<sequence length="134" mass="14581">MIVNDPRVLAEVQEAFGRYETALMANDLAGMDACFWHDDKTIRYGIAEILHGIGEIRAYRQGRSPAGLHRVLSRTVITTFGSDCATASTLFEREAQAGMIGRQQQTWVRLEAGWRIVAAHVSVVPVPAAAGAAV</sequence>
<dbReference type="Proteomes" id="UP000464787">
    <property type="component" value="Chromosome"/>
</dbReference>
<accession>A0A857J5Y4</accession>
<proteinExistence type="predicted"/>
<name>A0A857J5Y4_9BURK</name>
<reference evidence="1 2" key="1">
    <citation type="submission" date="2020-01" db="EMBL/GenBank/DDBJ databases">
        <title>Genome sequencing of strain KACC 21265.</title>
        <authorList>
            <person name="Heo J."/>
            <person name="Kim S.-J."/>
            <person name="Kim J.-S."/>
            <person name="Hong S.-B."/>
            <person name="Kwon S.-W."/>
        </authorList>
    </citation>
    <scope>NUCLEOTIDE SEQUENCE [LARGE SCALE GENOMIC DNA]</scope>
    <source>
        <strain evidence="1 2">KACC 21265</strain>
    </source>
</reference>
<evidence type="ECO:0000313" key="2">
    <source>
        <dbReference type="Proteomes" id="UP000464787"/>
    </source>
</evidence>
<dbReference type="InterPro" id="IPR024507">
    <property type="entry name" value="AtzH-like"/>
</dbReference>
<organism evidence="1 2">
    <name type="scientific">Xylophilus rhododendri</name>
    <dbReference type="NCBI Taxonomy" id="2697032"/>
    <lineage>
        <taxon>Bacteria</taxon>
        <taxon>Pseudomonadati</taxon>
        <taxon>Pseudomonadota</taxon>
        <taxon>Betaproteobacteria</taxon>
        <taxon>Burkholderiales</taxon>
        <taxon>Xylophilus</taxon>
    </lineage>
</organism>
<protein>
    <submittedName>
        <fullName evidence="1">Oxalurate catabolism protein HpxZ</fullName>
    </submittedName>
</protein>
<dbReference type="Gene3D" id="3.10.450.50">
    <property type="match status" value="1"/>
</dbReference>
<dbReference type="Pfam" id="PF11533">
    <property type="entry name" value="AtzH-like"/>
    <property type="match status" value="1"/>
</dbReference>
<dbReference type="AlphaFoldDB" id="A0A857J5Y4"/>
<gene>
    <name evidence="1" type="primary">hpxZ</name>
    <name evidence="1" type="ORF">GT347_14715</name>
</gene>